<comment type="caution">
    <text evidence="1">The sequence shown here is derived from an EMBL/GenBank/DDBJ whole genome shotgun (WGS) entry which is preliminary data.</text>
</comment>
<name>A0AAD6NMF5_DREDA</name>
<protein>
    <submittedName>
        <fullName evidence="1">Uncharacterized protein</fullName>
    </submittedName>
</protein>
<gene>
    <name evidence="1" type="ORF">Dda_0133</name>
</gene>
<sequence length="81" mass="8887">MQHPPAEALAVLAAQAAVSGHPTPESTSRPLLPSRVYRDLIDIEHHALRTEVEVSAMVGRMQEMVDRVASIREQIATFNEG</sequence>
<accession>A0AAD6NMF5</accession>
<reference evidence="1" key="1">
    <citation type="submission" date="2023-01" db="EMBL/GenBank/DDBJ databases">
        <title>The chitinases involved in constricting ring structure development in the nematode-trapping fungus Drechslerella dactyloides.</title>
        <authorList>
            <person name="Wang R."/>
            <person name="Zhang L."/>
            <person name="Tang P."/>
            <person name="Li S."/>
            <person name="Liang L."/>
        </authorList>
    </citation>
    <scope>NUCLEOTIDE SEQUENCE</scope>
    <source>
        <strain evidence="1">YMF1.00031</strain>
    </source>
</reference>
<dbReference type="Proteomes" id="UP001221413">
    <property type="component" value="Unassembled WGS sequence"/>
</dbReference>
<evidence type="ECO:0000313" key="2">
    <source>
        <dbReference type="Proteomes" id="UP001221413"/>
    </source>
</evidence>
<proteinExistence type="predicted"/>
<dbReference type="AlphaFoldDB" id="A0AAD6NMF5"/>
<evidence type="ECO:0000313" key="1">
    <source>
        <dbReference type="EMBL" id="KAJ6263994.1"/>
    </source>
</evidence>
<organism evidence="1 2">
    <name type="scientific">Drechslerella dactyloides</name>
    <name type="common">Nematode-trapping fungus</name>
    <name type="synonym">Arthrobotrys dactyloides</name>
    <dbReference type="NCBI Taxonomy" id="74499"/>
    <lineage>
        <taxon>Eukaryota</taxon>
        <taxon>Fungi</taxon>
        <taxon>Dikarya</taxon>
        <taxon>Ascomycota</taxon>
        <taxon>Pezizomycotina</taxon>
        <taxon>Orbiliomycetes</taxon>
        <taxon>Orbiliales</taxon>
        <taxon>Orbiliaceae</taxon>
        <taxon>Drechslerella</taxon>
    </lineage>
</organism>
<keyword evidence="2" id="KW-1185">Reference proteome</keyword>
<dbReference type="EMBL" id="JAQGDS010000001">
    <property type="protein sequence ID" value="KAJ6263994.1"/>
    <property type="molecule type" value="Genomic_DNA"/>
</dbReference>